<dbReference type="InterPro" id="IPR012337">
    <property type="entry name" value="RNaseH-like_sf"/>
</dbReference>
<keyword evidence="2" id="KW-1185">Reference proteome</keyword>
<dbReference type="Gene3D" id="3.30.420.10">
    <property type="entry name" value="Ribonuclease H-like superfamily/Ribonuclease H"/>
    <property type="match status" value="1"/>
</dbReference>
<feature type="non-terminal residue" evidence="1">
    <location>
        <position position="1"/>
    </location>
</feature>
<dbReference type="OrthoDB" id="2016337at2759"/>
<dbReference type="AlphaFoldDB" id="A0A371GDM3"/>
<protein>
    <recommendedName>
        <fullName evidence="3">Integrase catalytic domain-containing protein</fullName>
    </recommendedName>
</protein>
<comment type="caution">
    <text evidence="1">The sequence shown here is derived from an EMBL/GenBank/DDBJ whole genome shotgun (WGS) entry which is preliminary data.</text>
</comment>
<proteinExistence type="predicted"/>
<reference evidence="1" key="1">
    <citation type="submission" date="2018-05" db="EMBL/GenBank/DDBJ databases">
        <title>Draft genome of Mucuna pruriens seed.</title>
        <authorList>
            <person name="Nnadi N.E."/>
            <person name="Vos R."/>
            <person name="Hasami M.H."/>
            <person name="Devisetty U.K."/>
            <person name="Aguiy J.C."/>
        </authorList>
    </citation>
    <scope>NUCLEOTIDE SEQUENCE [LARGE SCALE GENOMIC DNA]</scope>
    <source>
        <strain evidence="1">JCA_2017</strain>
    </source>
</reference>
<gene>
    <name evidence="1" type="ORF">CR513_29981</name>
</gene>
<dbReference type="EMBL" id="QJKJ01005941">
    <property type="protein sequence ID" value="RDX88423.1"/>
    <property type="molecule type" value="Genomic_DNA"/>
</dbReference>
<evidence type="ECO:0000313" key="1">
    <source>
        <dbReference type="EMBL" id="RDX88423.1"/>
    </source>
</evidence>
<dbReference type="Proteomes" id="UP000257109">
    <property type="component" value="Unassembled WGS sequence"/>
</dbReference>
<accession>A0A371GDM3</accession>
<evidence type="ECO:0000313" key="2">
    <source>
        <dbReference type="Proteomes" id="UP000257109"/>
    </source>
</evidence>
<name>A0A371GDM3_MUCPR</name>
<sequence length="218" mass="24532">MVITIEVANFVVKKIPKFEIRPYHEQLVGFSGERVDTHECIDLLTTFGDLGETSYNILIDRSTLNTLGATIFTLHLVMTFPSSDGQVMTVKVDQKMARQCYVNSLKVVIKPPKEDNVSAHVKISTNVELDPRPSIDQGVEPIGKLEKVPLTNDEHYTQVHDLIDHSPIKELQHVALPWPLSTWGMDILGPFPKAKGQVKFLLVSVDYFTKWIKAEPLA</sequence>
<organism evidence="1 2">
    <name type="scientific">Mucuna pruriens</name>
    <name type="common">Velvet bean</name>
    <name type="synonym">Dolichos pruriens</name>
    <dbReference type="NCBI Taxonomy" id="157652"/>
    <lineage>
        <taxon>Eukaryota</taxon>
        <taxon>Viridiplantae</taxon>
        <taxon>Streptophyta</taxon>
        <taxon>Embryophyta</taxon>
        <taxon>Tracheophyta</taxon>
        <taxon>Spermatophyta</taxon>
        <taxon>Magnoliopsida</taxon>
        <taxon>eudicotyledons</taxon>
        <taxon>Gunneridae</taxon>
        <taxon>Pentapetalae</taxon>
        <taxon>rosids</taxon>
        <taxon>fabids</taxon>
        <taxon>Fabales</taxon>
        <taxon>Fabaceae</taxon>
        <taxon>Papilionoideae</taxon>
        <taxon>50 kb inversion clade</taxon>
        <taxon>NPAAA clade</taxon>
        <taxon>indigoferoid/millettioid clade</taxon>
        <taxon>Phaseoleae</taxon>
        <taxon>Mucuna</taxon>
    </lineage>
</organism>
<dbReference type="SUPFAM" id="SSF53098">
    <property type="entry name" value="Ribonuclease H-like"/>
    <property type="match status" value="1"/>
</dbReference>
<dbReference type="InterPro" id="IPR036397">
    <property type="entry name" value="RNaseH_sf"/>
</dbReference>
<dbReference type="GO" id="GO:0003676">
    <property type="term" value="F:nucleic acid binding"/>
    <property type="evidence" value="ECO:0007669"/>
    <property type="project" value="InterPro"/>
</dbReference>
<evidence type="ECO:0008006" key="3">
    <source>
        <dbReference type="Google" id="ProtNLM"/>
    </source>
</evidence>